<accession>A0A165AS91</accession>
<dbReference type="Proteomes" id="UP000076871">
    <property type="component" value="Unassembled WGS sequence"/>
</dbReference>
<gene>
    <name evidence="1" type="ORF">LAESUDRAFT_733065</name>
</gene>
<dbReference type="RefSeq" id="XP_040757302.1">
    <property type="nucleotide sequence ID" value="XM_040910381.1"/>
</dbReference>
<protein>
    <submittedName>
        <fullName evidence="1">Uncharacterized protein</fullName>
    </submittedName>
</protein>
<dbReference type="EMBL" id="KV427783">
    <property type="protein sequence ID" value="KZS99561.1"/>
    <property type="molecule type" value="Genomic_DNA"/>
</dbReference>
<dbReference type="GeneID" id="63827410"/>
<dbReference type="AlphaFoldDB" id="A0A165AS91"/>
<reference evidence="1 2" key="1">
    <citation type="journal article" date="2016" name="Mol. Biol. Evol.">
        <title>Comparative Genomics of Early-Diverging Mushroom-Forming Fungi Provides Insights into the Origins of Lignocellulose Decay Capabilities.</title>
        <authorList>
            <person name="Nagy L.G."/>
            <person name="Riley R."/>
            <person name="Tritt A."/>
            <person name="Adam C."/>
            <person name="Daum C."/>
            <person name="Floudas D."/>
            <person name="Sun H."/>
            <person name="Yadav J.S."/>
            <person name="Pangilinan J."/>
            <person name="Larsson K.H."/>
            <person name="Matsuura K."/>
            <person name="Barry K."/>
            <person name="Labutti K."/>
            <person name="Kuo R."/>
            <person name="Ohm R.A."/>
            <person name="Bhattacharya S.S."/>
            <person name="Shirouzu T."/>
            <person name="Yoshinaga Y."/>
            <person name="Martin F.M."/>
            <person name="Grigoriev I.V."/>
            <person name="Hibbett D.S."/>
        </authorList>
    </citation>
    <scope>NUCLEOTIDE SEQUENCE [LARGE SCALE GENOMIC DNA]</scope>
    <source>
        <strain evidence="1 2">93-53</strain>
    </source>
</reference>
<dbReference type="InParanoid" id="A0A165AS91"/>
<name>A0A165AS91_9APHY</name>
<proteinExistence type="predicted"/>
<keyword evidence="2" id="KW-1185">Reference proteome</keyword>
<evidence type="ECO:0000313" key="2">
    <source>
        <dbReference type="Proteomes" id="UP000076871"/>
    </source>
</evidence>
<organism evidence="1 2">
    <name type="scientific">Laetiporus sulphureus 93-53</name>
    <dbReference type="NCBI Taxonomy" id="1314785"/>
    <lineage>
        <taxon>Eukaryota</taxon>
        <taxon>Fungi</taxon>
        <taxon>Dikarya</taxon>
        <taxon>Basidiomycota</taxon>
        <taxon>Agaricomycotina</taxon>
        <taxon>Agaricomycetes</taxon>
        <taxon>Polyporales</taxon>
        <taxon>Laetiporus</taxon>
    </lineage>
</organism>
<evidence type="ECO:0000313" key="1">
    <source>
        <dbReference type="EMBL" id="KZS99561.1"/>
    </source>
</evidence>
<sequence>MDIILTHQPPSCPPSSPSMYVRPRALPRPYRVGAHLLISTSSLSPLNFPLTC</sequence>